<keyword evidence="8" id="KW-0249">Electron transport</keyword>
<dbReference type="KEGG" id="palk:PSAKL28_49630"/>
<evidence type="ECO:0000256" key="2">
    <source>
        <dbReference type="ARBA" id="ARBA00004651"/>
    </source>
</evidence>
<dbReference type="InterPro" id="IPR052168">
    <property type="entry name" value="Cytochrome_b561_oxidase"/>
</dbReference>
<dbReference type="GO" id="GO:0046872">
    <property type="term" value="F:metal ion binding"/>
    <property type="evidence" value="ECO:0007669"/>
    <property type="project" value="UniProtKB-KW"/>
</dbReference>
<accession>A0A077FFU7</accession>
<feature type="transmembrane region" description="Helical" evidence="13">
    <location>
        <begin position="21"/>
        <end position="41"/>
    </location>
</feature>
<sequence>MQYDFQACTQRYPGMQVLLHWLSAGVILWTLLSAGYVLLFAMHTPLSQAIADFNVALTTLFIPLFVMRCWLRWTAPPRVGEPAGLARIVHLLLYGVTALVLLTGVLMMTRPIDLFGWVQIPQLLHAPEWLEGFNLLHRLSSLVLALLVAGHILAVIWHECCGRRVLRRMQINIKGWGD</sequence>
<feature type="transmembrane region" description="Helical" evidence="13">
    <location>
        <begin position="53"/>
        <end position="71"/>
    </location>
</feature>
<feature type="transmembrane region" description="Helical" evidence="13">
    <location>
        <begin position="139"/>
        <end position="158"/>
    </location>
</feature>
<dbReference type="InterPro" id="IPR016174">
    <property type="entry name" value="Di-haem_cyt_TM"/>
</dbReference>
<evidence type="ECO:0000256" key="1">
    <source>
        <dbReference type="ARBA" id="ARBA00001970"/>
    </source>
</evidence>
<evidence type="ECO:0000256" key="4">
    <source>
        <dbReference type="ARBA" id="ARBA00022475"/>
    </source>
</evidence>
<evidence type="ECO:0000313" key="15">
    <source>
        <dbReference type="EMBL" id="AIL64103.1"/>
    </source>
</evidence>
<dbReference type="EMBL" id="CP009048">
    <property type="protein sequence ID" value="AIL64103.1"/>
    <property type="molecule type" value="Genomic_DNA"/>
</dbReference>
<keyword evidence="3" id="KW-0813">Transport</keyword>
<dbReference type="GO" id="GO:0020037">
    <property type="term" value="F:heme binding"/>
    <property type="evidence" value="ECO:0007669"/>
    <property type="project" value="TreeGrafter"/>
</dbReference>
<keyword evidence="4" id="KW-1003">Cell membrane</keyword>
<dbReference type="PANTHER" id="PTHR30529:SF7">
    <property type="entry name" value="CYTOCHROME B561 BACTERIAL_NI-HYDROGENASE DOMAIN-CONTAINING PROTEIN"/>
    <property type="match status" value="1"/>
</dbReference>
<keyword evidence="7" id="KW-0479">Metal-binding</keyword>
<evidence type="ECO:0000256" key="12">
    <source>
        <dbReference type="ARBA" id="ARBA00037975"/>
    </source>
</evidence>
<dbReference type="Proteomes" id="UP000028931">
    <property type="component" value="Chromosome"/>
</dbReference>
<dbReference type="GO" id="GO:0009055">
    <property type="term" value="F:electron transfer activity"/>
    <property type="evidence" value="ECO:0007669"/>
    <property type="project" value="InterPro"/>
</dbReference>
<dbReference type="InterPro" id="IPR011577">
    <property type="entry name" value="Cyt_b561_bac/Ni-Hgenase"/>
</dbReference>
<keyword evidence="6 13" id="KW-0812">Transmembrane</keyword>
<keyword evidence="5" id="KW-0349">Heme</keyword>
<evidence type="ECO:0000256" key="13">
    <source>
        <dbReference type="SAM" id="Phobius"/>
    </source>
</evidence>
<feature type="transmembrane region" description="Helical" evidence="13">
    <location>
        <begin position="91"/>
        <end position="109"/>
    </location>
</feature>
<dbReference type="AlphaFoldDB" id="A0A077FFU7"/>
<evidence type="ECO:0000256" key="6">
    <source>
        <dbReference type="ARBA" id="ARBA00022692"/>
    </source>
</evidence>
<dbReference type="PANTHER" id="PTHR30529">
    <property type="entry name" value="CYTOCHROME B561"/>
    <property type="match status" value="1"/>
</dbReference>
<evidence type="ECO:0000256" key="11">
    <source>
        <dbReference type="ARBA" id="ARBA00023136"/>
    </source>
</evidence>
<evidence type="ECO:0000256" key="5">
    <source>
        <dbReference type="ARBA" id="ARBA00022617"/>
    </source>
</evidence>
<dbReference type="SUPFAM" id="SSF81342">
    <property type="entry name" value="Transmembrane di-heme cytochromes"/>
    <property type="match status" value="1"/>
</dbReference>
<comment type="subcellular location">
    <subcellularLocation>
        <location evidence="2">Cell membrane</location>
        <topology evidence="2">Multi-pass membrane protein</topology>
    </subcellularLocation>
</comment>
<name>A0A077FFU7_9PSED</name>
<evidence type="ECO:0000256" key="10">
    <source>
        <dbReference type="ARBA" id="ARBA00023004"/>
    </source>
</evidence>
<keyword evidence="9 13" id="KW-1133">Transmembrane helix</keyword>
<evidence type="ECO:0000256" key="3">
    <source>
        <dbReference type="ARBA" id="ARBA00022448"/>
    </source>
</evidence>
<dbReference type="HOGENOM" id="CLU_095321_1_1_6"/>
<evidence type="ECO:0000256" key="8">
    <source>
        <dbReference type="ARBA" id="ARBA00022982"/>
    </source>
</evidence>
<feature type="domain" description="Cytochrome b561 bacterial/Ni-hydrogenase" evidence="14">
    <location>
        <begin position="11"/>
        <end position="169"/>
    </location>
</feature>
<evidence type="ECO:0000313" key="16">
    <source>
        <dbReference type="Proteomes" id="UP000028931"/>
    </source>
</evidence>
<protein>
    <submittedName>
        <fullName evidence="15">Cytochrome B561</fullName>
    </submittedName>
</protein>
<comment type="similarity">
    <text evidence="12">Belongs to the cytochrome b561 family.</text>
</comment>
<gene>
    <name evidence="15" type="ORF">PSAKL28_49630</name>
</gene>
<dbReference type="GO" id="GO:0022904">
    <property type="term" value="P:respiratory electron transport chain"/>
    <property type="evidence" value="ECO:0007669"/>
    <property type="project" value="InterPro"/>
</dbReference>
<dbReference type="Pfam" id="PF01292">
    <property type="entry name" value="Ni_hydr_CYTB"/>
    <property type="match status" value="1"/>
</dbReference>
<organism evidence="15 16">
    <name type="scientific">Pseudomonas alkylphenolica</name>
    <dbReference type="NCBI Taxonomy" id="237609"/>
    <lineage>
        <taxon>Bacteria</taxon>
        <taxon>Pseudomonadati</taxon>
        <taxon>Pseudomonadota</taxon>
        <taxon>Gammaproteobacteria</taxon>
        <taxon>Pseudomonadales</taxon>
        <taxon>Pseudomonadaceae</taxon>
        <taxon>Pseudomonas</taxon>
    </lineage>
</organism>
<keyword evidence="11 13" id="KW-0472">Membrane</keyword>
<reference evidence="15 16" key="1">
    <citation type="submission" date="2014-07" db="EMBL/GenBank/DDBJ databases">
        <authorList>
            <person name="Lee K."/>
            <person name="Lim J.Y."/>
            <person name="Hwang I."/>
        </authorList>
    </citation>
    <scope>NUCLEOTIDE SEQUENCE [LARGE SCALE GENOMIC DNA]</scope>
    <source>
        <strain evidence="15 16">KL28</strain>
    </source>
</reference>
<dbReference type="RefSeq" id="WP_051939560.1">
    <property type="nucleotide sequence ID" value="NZ_CP009048.1"/>
</dbReference>
<evidence type="ECO:0000259" key="14">
    <source>
        <dbReference type="Pfam" id="PF01292"/>
    </source>
</evidence>
<keyword evidence="10" id="KW-0408">Iron</keyword>
<evidence type="ECO:0000256" key="9">
    <source>
        <dbReference type="ARBA" id="ARBA00022989"/>
    </source>
</evidence>
<evidence type="ECO:0000256" key="7">
    <source>
        <dbReference type="ARBA" id="ARBA00022723"/>
    </source>
</evidence>
<dbReference type="GO" id="GO:0005886">
    <property type="term" value="C:plasma membrane"/>
    <property type="evidence" value="ECO:0007669"/>
    <property type="project" value="UniProtKB-SubCell"/>
</dbReference>
<dbReference type="Gene3D" id="1.20.950.20">
    <property type="entry name" value="Transmembrane di-heme cytochromes, Chain C"/>
    <property type="match status" value="1"/>
</dbReference>
<comment type="cofactor">
    <cofactor evidence="1">
        <name>heme b</name>
        <dbReference type="ChEBI" id="CHEBI:60344"/>
    </cofactor>
</comment>
<proteinExistence type="inferred from homology"/>
<dbReference type="eggNOG" id="COG3038">
    <property type="taxonomic scope" value="Bacteria"/>
</dbReference>